<dbReference type="EMBL" id="QSLJ01000001">
    <property type="protein sequence ID" value="RHF39108.1"/>
    <property type="molecule type" value="Genomic_DNA"/>
</dbReference>
<sequence length="174" mass="18880">MERIAAIAESELFTRCLAGIEAAEVDRVFCRHGLPHLLDVARIAWILNLERGCGLRRDVVYAAALLHDIGRAAQYQTGEPHDEAGTRIAAEVLDALPEPLRFDGTDRAAILHAVGGHRGALAGREGDAHEGPATADVLARLIKEADGRSRACFSCAARDACYWSEERKNLSIDI</sequence>
<dbReference type="Gene3D" id="1.10.3210.10">
    <property type="entry name" value="Hypothetical protein af1432"/>
    <property type="match status" value="1"/>
</dbReference>
<dbReference type="RefSeq" id="WP_118103792.1">
    <property type="nucleotide sequence ID" value="NZ_CABJEU010000001.1"/>
</dbReference>
<evidence type="ECO:0000259" key="1">
    <source>
        <dbReference type="SMART" id="SM00471"/>
    </source>
</evidence>
<keyword evidence="3" id="KW-1185">Reference proteome</keyword>
<evidence type="ECO:0000313" key="3">
    <source>
        <dbReference type="Proteomes" id="UP000283983"/>
    </source>
</evidence>
<dbReference type="InterPro" id="IPR003607">
    <property type="entry name" value="HD/PDEase_dom"/>
</dbReference>
<gene>
    <name evidence="2" type="ORF">DW682_05430</name>
</gene>
<dbReference type="Proteomes" id="UP000283983">
    <property type="component" value="Unassembled WGS sequence"/>
</dbReference>
<name>A0A414NH88_9ACTN</name>
<dbReference type="InterPro" id="IPR006674">
    <property type="entry name" value="HD_domain"/>
</dbReference>
<organism evidence="2 3">
    <name type="scientific">Collinsella intestinalis</name>
    <dbReference type="NCBI Taxonomy" id="147207"/>
    <lineage>
        <taxon>Bacteria</taxon>
        <taxon>Bacillati</taxon>
        <taxon>Actinomycetota</taxon>
        <taxon>Coriobacteriia</taxon>
        <taxon>Coriobacteriales</taxon>
        <taxon>Coriobacteriaceae</taxon>
        <taxon>Collinsella</taxon>
    </lineage>
</organism>
<dbReference type="Pfam" id="PF01966">
    <property type="entry name" value="HD"/>
    <property type="match status" value="1"/>
</dbReference>
<protein>
    <submittedName>
        <fullName evidence="2">HD domain-containing protein</fullName>
    </submittedName>
</protein>
<comment type="caution">
    <text evidence="2">The sequence shown here is derived from an EMBL/GenBank/DDBJ whole genome shotgun (WGS) entry which is preliminary data.</text>
</comment>
<accession>A0A414NH88</accession>
<dbReference type="InterPro" id="IPR006675">
    <property type="entry name" value="HDIG_dom"/>
</dbReference>
<feature type="domain" description="HD/PDEase" evidence="1">
    <location>
        <begin position="29"/>
        <end position="160"/>
    </location>
</feature>
<dbReference type="AlphaFoldDB" id="A0A414NH88"/>
<evidence type="ECO:0000313" key="2">
    <source>
        <dbReference type="EMBL" id="RHF39108.1"/>
    </source>
</evidence>
<reference evidence="2 3" key="1">
    <citation type="submission" date="2018-08" db="EMBL/GenBank/DDBJ databases">
        <title>A genome reference for cultivated species of the human gut microbiota.</title>
        <authorList>
            <person name="Zou Y."/>
            <person name="Xue W."/>
            <person name="Luo G."/>
        </authorList>
    </citation>
    <scope>NUCLEOTIDE SEQUENCE [LARGE SCALE GENOMIC DNA]</scope>
    <source>
        <strain evidence="2 3">AM25-33</strain>
    </source>
</reference>
<dbReference type="NCBIfam" id="TIGR00277">
    <property type="entry name" value="HDIG"/>
    <property type="match status" value="1"/>
</dbReference>
<dbReference type="CDD" id="cd00077">
    <property type="entry name" value="HDc"/>
    <property type="match status" value="1"/>
</dbReference>
<dbReference type="SUPFAM" id="SSF109604">
    <property type="entry name" value="HD-domain/PDEase-like"/>
    <property type="match status" value="1"/>
</dbReference>
<dbReference type="InParanoid" id="A0A414NH88"/>
<dbReference type="SMART" id="SM00471">
    <property type="entry name" value="HDc"/>
    <property type="match status" value="1"/>
</dbReference>
<proteinExistence type="predicted"/>